<dbReference type="Pfam" id="PF13884">
    <property type="entry name" value="Peptidase_S74"/>
    <property type="match status" value="1"/>
</dbReference>
<dbReference type="PROSITE" id="PS51688">
    <property type="entry name" value="ICA"/>
    <property type="match status" value="1"/>
</dbReference>
<organism evidence="2">
    <name type="scientific">viral metagenome</name>
    <dbReference type="NCBI Taxonomy" id="1070528"/>
    <lineage>
        <taxon>unclassified sequences</taxon>
        <taxon>metagenomes</taxon>
        <taxon>organismal metagenomes</taxon>
    </lineage>
</organism>
<dbReference type="EMBL" id="MN740431">
    <property type="protein sequence ID" value="QHU06165.1"/>
    <property type="molecule type" value="Genomic_DNA"/>
</dbReference>
<dbReference type="AlphaFoldDB" id="A0A6C0JK63"/>
<sequence length="368" mass="39999">MSVWPFFTGNSNVFRQSYITGFIDVSGITTLRNDVTINGNLTVDASSILQGDVSMNSRLFIGNDVSFSGNLYVSGNLSANYLAGSIPTSAISGSINSNFTTDIISTNRLFVIRDTSLNSRLAIGSDVSFNCGNVGLTSDLSSIYVAMVGNVYLGGNLNAASNMILSNNNVVIQKDVSMNSRFFINNIGCDMSMSGNATVLGNLITNNLSATNNLSVNNITLFAGDVSMIGNIYVSNKTILNGDVSMNARLFVTGNIRTNNSIIANGLTVTSDYRIKDDIVALDSTYVVDELNPVRYYNKLANKEDLGLIAHELQEVYPILVNGEKDGEEYQNVNYIGLLPILINETKLLKKEMNLTLERLEKLEENMN</sequence>
<accession>A0A6C0JK63</accession>
<proteinExistence type="predicted"/>
<protein>
    <recommendedName>
        <fullName evidence="1">Peptidase S74 domain-containing protein</fullName>
    </recommendedName>
</protein>
<reference evidence="2" key="1">
    <citation type="journal article" date="2020" name="Nature">
        <title>Giant virus diversity and host interactions through global metagenomics.</title>
        <authorList>
            <person name="Schulz F."/>
            <person name="Roux S."/>
            <person name="Paez-Espino D."/>
            <person name="Jungbluth S."/>
            <person name="Walsh D.A."/>
            <person name="Denef V.J."/>
            <person name="McMahon K.D."/>
            <person name="Konstantinidis K.T."/>
            <person name="Eloe-Fadrosh E.A."/>
            <person name="Kyrpides N.C."/>
            <person name="Woyke T."/>
        </authorList>
    </citation>
    <scope>NUCLEOTIDE SEQUENCE</scope>
    <source>
        <strain evidence="2">GVMAG-M-3300027747-57</strain>
    </source>
</reference>
<dbReference type="InterPro" id="IPR030392">
    <property type="entry name" value="S74_ICA"/>
</dbReference>
<evidence type="ECO:0000259" key="1">
    <source>
        <dbReference type="PROSITE" id="PS51688"/>
    </source>
</evidence>
<name>A0A6C0JK63_9ZZZZ</name>
<evidence type="ECO:0000313" key="2">
    <source>
        <dbReference type="EMBL" id="QHU06165.1"/>
    </source>
</evidence>
<feature type="domain" description="Peptidase S74" evidence="1">
    <location>
        <begin position="271"/>
        <end position="367"/>
    </location>
</feature>